<dbReference type="GO" id="GO:0008470">
    <property type="term" value="F:3-methylbutanoyl-CoA dehydrogenase activity"/>
    <property type="evidence" value="ECO:0007669"/>
    <property type="project" value="TreeGrafter"/>
</dbReference>
<dbReference type="GO" id="GO:0005737">
    <property type="term" value="C:cytoplasm"/>
    <property type="evidence" value="ECO:0007669"/>
    <property type="project" value="UniProtKB-SubCell"/>
</dbReference>
<comment type="pathway">
    <text evidence="7">Sulfur metabolism; dibenzothiophene degradation.</text>
</comment>
<dbReference type="PANTHER" id="PTHR43884:SF12">
    <property type="entry name" value="ISOVALERYL-COA DEHYDROGENASE, MITOCHONDRIAL-RELATED"/>
    <property type="match status" value="1"/>
</dbReference>
<dbReference type="Pfam" id="PF08028">
    <property type="entry name" value="Acyl-CoA_dh_2"/>
    <property type="match status" value="1"/>
</dbReference>
<dbReference type="GO" id="GO:0006552">
    <property type="term" value="P:L-leucine catabolic process"/>
    <property type="evidence" value="ECO:0007669"/>
    <property type="project" value="TreeGrafter"/>
</dbReference>
<dbReference type="EC" id="1.14.14.21" evidence="9"/>
<proteinExistence type="inferred from homology"/>
<evidence type="ECO:0000256" key="9">
    <source>
        <dbReference type="ARBA" id="ARBA00034328"/>
    </source>
</evidence>
<evidence type="ECO:0000256" key="8">
    <source>
        <dbReference type="ARBA" id="ARBA00034317"/>
    </source>
</evidence>
<evidence type="ECO:0000256" key="13">
    <source>
        <dbReference type="ARBA" id="ARBA00049456"/>
    </source>
</evidence>
<reference evidence="19" key="2">
    <citation type="submission" date="2016-10" db="EMBL/GenBank/DDBJ databases">
        <authorList>
            <person name="Wibberg D."/>
        </authorList>
    </citation>
    <scope>NUCLEOTIDE SEQUENCE [LARGE SCALE GENOMIC DNA]</scope>
</reference>
<dbReference type="InterPro" id="IPR037069">
    <property type="entry name" value="AcylCoA_DH/ox_N_sf"/>
</dbReference>
<feature type="domain" description="Acyl-CoA dehydrogenase/oxidase N-terminal" evidence="15">
    <location>
        <begin position="35"/>
        <end position="112"/>
    </location>
</feature>
<comment type="subcellular location">
    <subcellularLocation>
        <location evidence="1">Cytoplasm</location>
    </subcellularLocation>
</comment>
<keyword evidence="20" id="KW-1185">Reference proteome</keyword>
<evidence type="ECO:0000256" key="3">
    <source>
        <dbReference type="ARBA" id="ARBA00022643"/>
    </source>
</evidence>
<evidence type="ECO:0000256" key="5">
    <source>
        <dbReference type="ARBA" id="ARBA00023002"/>
    </source>
</evidence>
<keyword evidence="6" id="KW-0503">Monooxygenase</keyword>
<evidence type="ECO:0000313" key="19">
    <source>
        <dbReference type="Proteomes" id="UP000183063"/>
    </source>
</evidence>
<dbReference type="Proteomes" id="UP000198939">
    <property type="component" value="Unassembled WGS sequence"/>
</dbReference>
<evidence type="ECO:0000313" key="17">
    <source>
        <dbReference type="EMBL" id="SEI09664.1"/>
    </source>
</evidence>
<comment type="catalytic activity">
    <reaction evidence="12">
        <text>dibenzothiophene 5-oxide + FMNH2 + O2 = dibenzothiophene 5,5-dioxide + FMN + H2O + H(+)</text>
        <dbReference type="Rhea" id="RHEA:49080"/>
        <dbReference type="ChEBI" id="CHEBI:15377"/>
        <dbReference type="ChEBI" id="CHEBI:15378"/>
        <dbReference type="ChEBI" id="CHEBI:15379"/>
        <dbReference type="ChEBI" id="CHEBI:23683"/>
        <dbReference type="ChEBI" id="CHEBI:57618"/>
        <dbReference type="ChEBI" id="CHEBI:58210"/>
        <dbReference type="ChEBI" id="CHEBI:90356"/>
    </reaction>
</comment>
<feature type="domain" description="Acyl-CoA dehydrogenase C-terminal" evidence="16">
    <location>
        <begin position="252"/>
        <end position="389"/>
    </location>
</feature>
<dbReference type="SUPFAM" id="SSF47203">
    <property type="entry name" value="Acyl-CoA dehydrogenase C-terminal domain-like"/>
    <property type="match status" value="1"/>
</dbReference>
<dbReference type="Gene3D" id="1.20.140.10">
    <property type="entry name" value="Butyryl-CoA Dehydrogenase, subunit A, domain 3"/>
    <property type="match status" value="1"/>
</dbReference>
<dbReference type="RefSeq" id="WP_072378609.1">
    <property type="nucleotide sequence ID" value="NZ_FNXB01000028.1"/>
</dbReference>
<feature type="domain" description="Acyl-CoA oxidase/dehydrogenase middle" evidence="14">
    <location>
        <begin position="146"/>
        <end position="224"/>
    </location>
</feature>
<dbReference type="GO" id="GO:0050660">
    <property type="term" value="F:flavin adenine dinucleotide binding"/>
    <property type="evidence" value="ECO:0007669"/>
    <property type="project" value="InterPro"/>
</dbReference>
<evidence type="ECO:0000259" key="15">
    <source>
        <dbReference type="Pfam" id="PF02771"/>
    </source>
</evidence>
<evidence type="ECO:0000256" key="10">
    <source>
        <dbReference type="ARBA" id="ARBA00034345"/>
    </source>
</evidence>
<dbReference type="Gene3D" id="1.10.540.10">
    <property type="entry name" value="Acyl-CoA dehydrogenase/oxidase, N-terminal domain"/>
    <property type="match status" value="1"/>
</dbReference>
<accession>A0A1H8MZ91</accession>
<evidence type="ECO:0000256" key="2">
    <source>
        <dbReference type="ARBA" id="ARBA00022630"/>
    </source>
</evidence>
<dbReference type="SUPFAM" id="SSF56645">
    <property type="entry name" value="Acyl-CoA dehydrogenase NM domain-like"/>
    <property type="match status" value="1"/>
</dbReference>
<evidence type="ECO:0000259" key="14">
    <source>
        <dbReference type="Pfam" id="PF02770"/>
    </source>
</evidence>
<evidence type="ECO:0000259" key="16">
    <source>
        <dbReference type="Pfam" id="PF08028"/>
    </source>
</evidence>
<evidence type="ECO:0000256" key="7">
    <source>
        <dbReference type="ARBA" id="ARBA00034307"/>
    </source>
</evidence>
<gene>
    <name evidence="17" type="primary">acdA_3</name>
    <name evidence="17" type="ORF">RTCCBAU85039_4459</name>
    <name evidence="18" type="ORF">SAMN05216228_1013141</name>
</gene>
<evidence type="ECO:0000313" key="20">
    <source>
        <dbReference type="Proteomes" id="UP000198939"/>
    </source>
</evidence>
<evidence type="ECO:0000256" key="11">
    <source>
        <dbReference type="ARBA" id="ARBA00047859"/>
    </source>
</evidence>
<dbReference type="EMBL" id="FNXB01000028">
    <property type="protein sequence ID" value="SEI09664.1"/>
    <property type="molecule type" value="Genomic_DNA"/>
</dbReference>
<reference evidence="17" key="1">
    <citation type="submission" date="2016-10" db="EMBL/GenBank/DDBJ databases">
        <authorList>
            <person name="de Groot N.N."/>
        </authorList>
    </citation>
    <scope>NUCLEOTIDE SEQUENCE [LARGE SCALE GENOMIC DNA]</scope>
    <source>
        <strain evidence="17">CCBAU85039</strain>
    </source>
</reference>
<dbReference type="PANTHER" id="PTHR43884">
    <property type="entry name" value="ACYL-COA DEHYDROGENASE"/>
    <property type="match status" value="1"/>
</dbReference>
<evidence type="ECO:0000256" key="1">
    <source>
        <dbReference type="ARBA" id="ARBA00004496"/>
    </source>
</evidence>
<dbReference type="GO" id="GO:0004497">
    <property type="term" value="F:monooxygenase activity"/>
    <property type="evidence" value="ECO:0007669"/>
    <property type="project" value="UniProtKB-KW"/>
</dbReference>
<protein>
    <recommendedName>
        <fullName evidence="10">Dibenzothiophene monooxygenase</fullName>
        <ecNumber evidence="9">1.14.14.21</ecNumber>
    </recommendedName>
</protein>
<dbReference type="Gene3D" id="2.40.110.10">
    <property type="entry name" value="Butyryl-CoA Dehydrogenase, subunit A, domain 2"/>
    <property type="match status" value="1"/>
</dbReference>
<dbReference type="InterPro" id="IPR036250">
    <property type="entry name" value="AcylCo_DH-like_C"/>
</dbReference>
<keyword evidence="2" id="KW-0285">Flavoprotein</keyword>
<dbReference type="Pfam" id="PF02771">
    <property type="entry name" value="Acyl-CoA_dh_N"/>
    <property type="match status" value="1"/>
</dbReference>
<dbReference type="AlphaFoldDB" id="A0A1H8MZ91"/>
<reference evidence="18 20" key="3">
    <citation type="submission" date="2016-10" db="EMBL/GenBank/DDBJ databases">
        <authorList>
            <person name="Varghese N."/>
            <person name="Submissions S."/>
        </authorList>
    </citation>
    <scope>NUCLEOTIDE SEQUENCE [LARGE SCALE GENOMIC DNA]</scope>
    <source>
        <strain evidence="18 20">CGMCC 1.7071</strain>
    </source>
</reference>
<dbReference type="Proteomes" id="UP000183063">
    <property type="component" value="Unassembled WGS sequence"/>
</dbReference>
<evidence type="ECO:0000256" key="6">
    <source>
        <dbReference type="ARBA" id="ARBA00023033"/>
    </source>
</evidence>
<comment type="catalytic activity">
    <reaction evidence="11">
        <text>dibenzothiophene + FMNH2 + O2 = dibenzothiophene 5-oxide + FMN + H2O + H(+)</text>
        <dbReference type="Rhea" id="RHEA:49076"/>
        <dbReference type="ChEBI" id="CHEBI:15377"/>
        <dbReference type="ChEBI" id="CHEBI:15378"/>
        <dbReference type="ChEBI" id="CHEBI:15379"/>
        <dbReference type="ChEBI" id="CHEBI:23681"/>
        <dbReference type="ChEBI" id="CHEBI:23683"/>
        <dbReference type="ChEBI" id="CHEBI:57618"/>
        <dbReference type="ChEBI" id="CHEBI:58210"/>
    </reaction>
</comment>
<dbReference type="InterPro" id="IPR046373">
    <property type="entry name" value="Acyl-CoA_Oxase/DH_mid-dom_sf"/>
</dbReference>
<evidence type="ECO:0000256" key="4">
    <source>
        <dbReference type="ARBA" id="ARBA00022741"/>
    </source>
</evidence>
<dbReference type="EMBL" id="FOCV01000013">
    <property type="protein sequence ID" value="SEO22583.1"/>
    <property type="molecule type" value="Genomic_DNA"/>
</dbReference>
<comment type="similarity">
    <text evidence="8">Belongs to the DszC flavin monooxygenase family.</text>
</comment>
<dbReference type="STRING" id="501024.RTCCBAU85039_4459"/>
<sequence length="417" mass="44574">MPNIAPSALSSTAAPGLSAQGNNLSELLAKIPTLSAEISQEAARRDLERELPFEAFRLFKEAGLGALRIPVALGGPGGSVADYIDMIMAIGVADSNVAHALRSHFNFTESLILSPNTAIDRTQLGRVLTGKLFGGAHTEQGTKRPGEVTTRLTRTGETYRLNGRKWYATGTAFSDFASFSARNDDDEFVSVLLPVDRKGITILDDWDGMGQRLTASGGVMLEDVEVLPHEISRRGLNTLVGRHTSTLRQLHLAASMAGAVRGALAEGTDYVRRQARSAAHSAAETANADPFVQKILGEIAAGSFAVDTLIRESARALDRSVVAFAGGEAEAIETALIESALTTARTQIIASQLALAAATNVFELGGGSATSRHLNLDRHWRNIRTVLNHNPLLHKARVVGDYYINGTTTHLEEGKVF</sequence>
<organism evidence="17 19">
    <name type="scientific">Rhizobium tibeticum</name>
    <dbReference type="NCBI Taxonomy" id="501024"/>
    <lineage>
        <taxon>Bacteria</taxon>
        <taxon>Pseudomonadati</taxon>
        <taxon>Pseudomonadota</taxon>
        <taxon>Alphaproteobacteria</taxon>
        <taxon>Hyphomicrobiales</taxon>
        <taxon>Rhizobiaceae</taxon>
        <taxon>Rhizobium/Agrobacterium group</taxon>
        <taxon>Rhizobium</taxon>
    </lineage>
</organism>
<dbReference type="InterPro" id="IPR013107">
    <property type="entry name" value="Acyl-CoA_DH_C"/>
</dbReference>
<evidence type="ECO:0000313" key="18">
    <source>
        <dbReference type="EMBL" id="SEO22583.1"/>
    </source>
</evidence>
<keyword evidence="5 17" id="KW-0560">Oxidoreductase</keyword>
<comment type="catalytic activity">
    <reaction evidence="13">
        <text>dibenzothiophene + 2 FMNH2 + 2 O2 = dibenzothiophene 5,5-dioxide + 2 FMN + 2 H2O + 2 H(+)</text>
        <dbReference type="Rhea" id="RHEA:49072"/>
        <dbReference type="ChEBI" id="CHEBI:15377"/>
        <dbReference type="ChEBI" id="CHEBI:15378"/>
        <dbReference type="ChEBI" id="CHEBI:15379"/>
        <dbReference type="ChEBI" id="CHEBI:23681"/>
        <dbReference type="ChEBI" id="CHEBI:57618"/>
        <dbReference type="ChEBI" id="CHEBI:58210"/>
        <dbReference type="ChEBI" id="CHEBI:90356"/>
        <dbReference type="EC" id="1.14.14.21"/>
    </reaction>
</comment>
<name>A0A1H8MZ91_9HYPH</name>
<dbReference type="OrthoDB" id="6184213at2"/>
<dbReference type="InterPro" id="IPR013786">
    <property type="entry name" value="AcylCoA_DH/ox_N"/>
</dbReference>
<dbReference type="InterPro" id="IPR006091">
    <property type="entry name" value="Acyl-CoA_Oxase/DH_mid-dom"/>
</dbReference>
<dbReference type="InterPro" id="IPR009100">
    <property type="entry name" value="AcylCoA_DH/oxidase_NM_dom_sf"/>
</dbReference>
<evidence type="ECO:0000256" key="12">
    <source>
        <dbReference type="ARBA" id="ARBA00048445"/>
    </source>
</evidence>
<keyword evidence="4" id="KW-0547">Nucleotide-binding</keyword>
<dbReference type="CDD" id="cd01163">
    <property type="entry name" value="DszC"/>
    <property type="match status" value="1"/>
</dbReference>
<keyword evidence="3" id="KW-0288">FMN</keyword>
<dbReference type="Pfam" id="PF02770">
    <property type="entry name" value="Acyl-CoA_dh_M"/>
    <property type="match status" value="1"/>
</dbReference>
<dbReference type="PIRSF" id="PIRSF016578">
    <property type="entry name" value="HsaA"/>
    <property type="match status" value="1"/>
</dbReference>